<organism evidence="2 3">
    <name type="scientific">Musa troglodytarum</name>
    <name type="common">fe'i banana</name>
    <dbReference type="NCBI Taxonomy" id="320322"/>
    <lineage>
        <taxon>Eukaryota</taxon>
        <taxon>Viridiplantae</taxon>
        <taxon>Streptophyta</taxon>
        <taxon>Embryophyta</taxon>
        <taxon>Tracheophyta</taxon>
        <taxon>Spermatophyta</taxon>
        <taxon>Magnoliopsida</taxon>
        <taxon>Liliopsida</taxon>
        <taxon>Zingiberales</taxon>
        <taxon>Musaceae</taxon>
        <taxon>Musa</taxon>
    </lineage>
</organism>
<dbReference type="AlphaFoldDB" id="A0A9E7L8Z3"/>
<gene>
    <name evidence="2" type="ORF">MUK42_12724</name>
</gene>
<sequence length="183" mass="20739">MDLSVSIDHRDSWYVLLGSFTTLKEKVQIQMCFLKWNNIITVPNSMLECKRRDVMILHSSSGANIIQGESVGTSTIFLTQQMFDSRYHGLTEIRLIFVTGTTDSHARFHYNLQRKTMLRQRLESKRSVMGYKSSSSIRHSDAEQSSHMGELTGGHSMLQADPPLYSSKLSLLTDSDAAISFQI</sequence>
<evidence type="ECO:0000313" key="3">
    <source>
        <dbReference type="Proteomes" id="UP001055439"/>
    </source>
</evidence>
<feature type="region of interest" description="Disordered" evidence="1">
    <location>
        <begin position="127"/>
        <end position="154"/>
    </location>
</feature>
<evidence type="ECO:0000313" key="2">
    <source>
        <dbReference type="EMBL" id="URE48787.1"/>
    </source>
</evidence>
<accession>A0A9E7L8Z3</accession>
<protein>
    <submittedName>
        <fullName evidence="2">Uncharacterized protein</fullName>
    </submittedName>
</protein>
<name>A0A9E7L8Z3_9LILI</name>
<reference evidence="2" key="1">
    <citation type="submission" date="2022-05" db="EMBL/GenBank/DDBJ databases">
        <title>The Musa troglodytarum L. genome provides insights into the mechanism of non-climacteric behaviour and enrichment of carotenoids.</title>
        <authorList>
            <person name="Wang J."/>
        </authorList>
    </citation>
    <scope>NUCLEOTIDE SEQUENCE</scope>
    <source>
        <tissue evidence="2">Leaf</tissue>
    </source>
</reference>
<evidence type="ECO:0000256" key="1">
    <source>
        <dbReference type="SAM" id="MobiDB-lite"/>
    </source>
</evidence>
<proteinExistence type="predicted"/>
<dbReference type="EMBL" id="CP097511">
    <property type="protein sequence ID" value="URE48787.1"/>
    <property type="molecule type" value="Genomic_DNA"/>
</dbReference>
<keyword evidence="3" id="KW-1185">Reference proteome</keyword>
<dbReference type="Proteomes" id="UP001055439">
    <property type="component" value="Chromosome 9"/>
</dbReference>